<proteinExistence type="predicted"/>
<dbReference type="EMBL" id="UZAI01019364">
    <property type="protein sequence ID" value="VDP44785.1"/>
    <property type="molecule type" value="Genomic_DNA"/>
</dbReference>
<evidence type="ECO:0000313" key="3">
    <source>
        <dbReference type="EMBL" id="VDP44785.1"/>
    </source>
</evidence>
<feature type="compositionally biased region" description="Basic and acidic residues" evidence="1">
    <location>
        <begin position="59"/>
        <end position="85"/>
    </location>
</feature>
<dbReference type="STRING" id="48269.A0A183N3F6"/>
<feature type="compositionally biased region" description="Basic residues" evidence="1">
    <location>
        <begin position="31"/>
        <end position="44"/>
    </location>
</feature>
<dbReference type="InterPro" id="IPR012615">
    <property type="entry name" value="TES"/>
</dbReference>
<accession>A0A183N3F6</accession>
<evidence type="ECO:0000256" key="2">
    <source>
        <dbReference type="SAM" id="SignalP"/>
    </source>
</evidence>
<gene>
    <name evidence="3" type="ORF">SMRZ_LOCUS22831</name>
</gene>
<feature type="compositionally biased region" description="Basic and acidic residues" evidence="1">
    <location>
        <begin position="359"/>
        <end position="374"/>
    </location>
</feature>
<reference evidence="3 4" key="1">
    <citation type="submission" date="2018-11" db="EMBL/GenBank/DDBJ databases">
        <authorList>
            <consortium name="Pathogen Informatics"/>
        </authorList>
    </citation>
    <scope>NUCLEOTIDE SEQUENCE [LARGE SCALE GENOMIC DNA]</scope>
    <source>
        <strain evidence="3 4">Zambia</strain>
    </source>
</reference>
<feature type="compositionally biased region" description="Polar residues" evidence="1">
    <location>
        <begin position="87"/>
        <end position="102"/>
    </location>
</feature>
<organism evidence="3 4">
    <name type="scientific">Schistosoma margrebowiei</name>
    <dbReference type="NCBI Taxonomy" id="48269"/>
    <lineage>
        <taxon>Eukaryota</taxon>
        <taxon>Metazoa</taxon>
        <taxon>Spiralia</taxon>
        <taxon>Lophotrochozoa</taxon>
        <taxon>Platyhelminthes</taxon>
        <taxon>Trematoda</taxon>
        <taxon>Digenea</taxon>
        <taxon>Strigeidida</taxon>
        <taxon>Schistosomatoidea</taxon>
        <taxon>Schistosomatidae</taxon>
        <taxon>Schistosoma</taxon>
    </lineage>
</organism>
<keyword evidence="2" id="KW-0732">Signal</keyword>
<feature type="chain" id="PRO_5044005545" evidence="2">
    <location>
        <begin position="23"/>
        <end position="397"/>
    </location>
</feature>
<dbReference type="Pfam" id="PF08034">
    <property type="entry name" value="TES"/>
    <property type="match status" value="2"/>
</dbReference>
<feature type="compositionally biased region" description="Polar residues" evidence="1">
    <location>
        <begin position="45"/>
        <end position="58"/>
    </location>
</feature>
<dbReference type="AlphaFoldDB" id="A0A183N3F6"/>
<name>A0A183N3F6_9TREM</name>
<protein>
    <submittedName>
        <fullName evidence="3">Uncharacterized protein</fullName>
    </submittedName>
</protein>
<evidence type="ECO:0000313" key="4">
    <source>
        <dbReference type="Proteomes" id="UP000277204"/>
    </source>
</evidence>
<dbReference type="Proteomes" id="UP000277204">
    <property type="component" value="Unassembled WGS sequence"/>
</dbReference>
<feature type="signal peptide" evidence="2">
    <location>
        <begin position="1"/>
        <end position="22"/>
    </location>
</feature>
<feature type="region of interest" description="Disordered" evidence="1">
    <location>
        <begin position="30"/>
        <end position="102"/>
    </location>
</feature>
<feature type="region of interest" description="Disordered" evidence="1">
    <location>
        <begin position="343"/>
        <end position="380"/>
    </location>
</feature>
<evidence type="ECO:0000256" key="1">
    <source>
        <dbReference type="SAM" id="MobiDB-lite"/>
    </source>
</evidence>
<keyword evidence="4" id="KW-1185">Reference proteome</keyword>
<sequence>MKYIYLLLISIILSLFITFIKADNDYNNHNQNKHSYHHNHKRNYQSKNVNSKSKQYSYNKEKRNSNDEHLERNKKSIHPRDHDYAYRNNQIKSRGNSAKSGSYSESTYFALHTGTDIYGRRKYYSRFQTRGRSNGYRENMFFNIFDVTGKIKMKQNKNQLTKSEKKDSYIKKNYINNKDYNDNTNEKPEYPESSVYKDGYRSLGKNFTTNYGNWTNASIPLTATNSGLKSRNRNTNGAKKNSSFRGEFELSWFSGNSNQRYAFKEEGEANAKGNFNRHGRGEYDSMSTRSSRFKVKGSIDKYGKRTFKYAKLRRGGKRSSYSKRFSVDNFDINGDVYYKRKSMGLGSDSESAKHIKIKVNSDNDSDRENSHESENISQSMSSHDIFISGVVNSDIGV</sequence>